<feature type="region of interest" description="Disordered" evidence="1">
    <location>
        <begin position="30"/>
        <end position="64"/>
    </location>
</feature>
<proteinExistence type="predicted"/>
<name>A0ABT6S8P6_9ACTN</name>
<feature type="compositionally biased region" description="Basic and acidic residues" evidence="1">
    <location>
        <begin position="32"/>
        <end position="47"/>
    </location>
</feature>
<evidence type="ECO:0000313" key="3">
    <source>
        <dbReference type="Proteomes" id="UP001223978"/>
    </source>
</evidence>
<dbReference type="Pfam" id="PF13822">
    <property type="entry name" value="ACC_epsilon"/>
    <property type="match status" value="1"/>
</dbReference>
<gene>
    <name evidence="2" type="ORF">QIS96_11670</name>
</gene>
<dbReference type="RefSeq" id="WP_282542424.1">
    <property type="nucleotide sequence ID" value="NZ_JASCIQ010000010.1"/>
</dbReference>
<reference evidence="2 3" key="1">
    <citation type="submission" date="2023-05" db="EMBL/GenBank/DDBJ databases">
        <title>Draft genome sequence of Streptomyces sp. B-S-A6 isolated from a cave soil in Thailand.</title>
        <authorList>
            <person name="Chamroensaksri N."/>
            <person name="Muangham S."/>
        </authorList>
    </citation>
    <scope>NUCLEOTIDE SEQUENCE [LARGE SCALE GENOMIC DNA]</scope>
    <source>
        <strain evidence="2 3">B-S-A6</strain>
    </source>
</reference>
<keyword evidence="3" id="KW-1185">Reference proteome</keyword>
<sequence length="64" mass="7207">MIKVVRGSPNHLELAAFTAVFIALVRGSHTLPDPRPRSRRAGWDHQPPHLPAHSWRARAASPRR</sequence>
<dbReference type="EMBL" id="JASCIQ010000010">
    <property type="protein sequence ID" value="MDI3404473.1"/>
    <property type="molecule type" value="Genomic_DNA"/>
</dbReference>
<organism evidence="2 3">
    <name type="scientific">Streptomyces cavernicola</name>
    <dbReference type="NCBI Taxonomy" id="3043613"/>
    <lineage>
        <taxon>Bacteria</taxon>
        <taxon>Bacillati</taxon>
        <taxon>Actinomycetota</taxon>
        <taxon>Actinomycetes</taxon>
        <taxon>Kitasatosporales</taxon>
        <taxon>Streptomycetaceae</taxon>
        <taxon>Streptomyces</taxon>
    </lineage>
</organism>
<dbReference type="Proteomes" id="UP001223978">
    <property type="component" value="Unassembled WGS sequence"/>
</dbReference>
<protein>
    <submittedName>
        <fullName evidence="2">Acyl-CoA carboxylase epsilon subunit</fullName>
    </submittedName>
</protein>
<evidence type="ECO:0000256" key="1">
    <source>
        <dbReference type="SAM" id="MobiDB-lite"/>
    </source>
</evidence>
<comment type="caution">
    <text evidence="2">The sequence shown here is derived from an EMBL/GenBank/DDBJ whole genome shotgun (WGS) entry which is preliminary data.</text>
</comment>
<accession>A0ABT6S8P6</accession>
<evidence type="ECO:0000313" key="2">
    <source>
        <dbReference type="EMBL" id="MDI3404473.1"/>
    </source>
</evidence>
<dbReference type="InterPro" id="IPR032716">
    <property type="entry name" value="ACC_epsilon"/>
</dbReference>